<reference evidence="1" key="1">
    <citation type="submission" date="2019-08" db="EMBL/GenBank/DDBJ databases">
        <authorList>
            <person name="Kucharzyk K."/>
            <person name="Murdoch R.W."/>
            <person name="Higgins S."/>
            <person name="Loffler F."/>
        </authorList>
    </citation>
    <scope>NUCLEOTIDE SEQUENCE</scope>
</reference>
<gene>
    <name evidence="1" type="ORF">SDC9_177616</name>
</gene>
<sequence length="72" mass="8617">MDLDFQDIEDTDHTLLFKGDLCQLLETQRIARERKNFELSSDTMRFNHFPDQNLIHSERLSFLKRPLCFKSA</sequence>
<proteinExistence type="predicted"/>
<accession>A0A645GTH2</accession>
<evidence type="ECO:0000313" key="1">
    <source>
        <dbReference type="EMBL" id="MPN30158.1"/>
    </source>
</evidence>
<comment type="caution">
    <text evidence="1">The sequence shown here is derived from an EMBL/GenBank/DDBJ whole genome shotgun (WGS) entry which is preliminary data.</text>
</comment>
<name>A0A645GTH2_9ZZZZ</name>
<dbReference type="EMBL" id="VSSQ01081167">
    <property type="protein sequence ID" value="MPN30158.1"/>
    <property type="molecule type" value="Genomic_DNA"/>
</dbReference>
<organism evidence="1">
    <name type="scientific">bioreactor metagenome</name>
    <dbReference type="NCBI Taxonomy" id="1076179"/>
    <lineage>
        <taxon>unclassified sequences</taxon>
        <taxon>metagenomes</taxon>
        <taxon>ecological metagenomes</taxon>
    </lineage>
</organism>
<dbReference type="AlphaFoldDB" id="A0A645GTH2"/>
<protein>
    <submittedName>
        <fullName evidence="1">Uncharacterized protein</fullName>
    </submittedName>
</protein>